<dbReference type="STRING" id="39777.B7L28_06260"/>
<evidence type="ECO:0000256" key="4">
    <source>
        <dbReference type="ARBA" id="ARBA00022989"/>
    </source>
</evidence>
<reference evidence="7 8" key="1">
    <citation type="submission" date="2016-01" db="EMBL/GenBank/DDBJ databases">
        <authorList>
            <person name="Oliw E.H."/>
        </authorList>
    </citation>
    <scope>NUCLEOTIDE SEQUENCE [LARGE SCALE GENOMIC DNA]</scope>
    <source>
        <strain evidence="7 8">CMW7756B</strain>
    </source>
</reference>
<dbReference type="PATRIC" id="fig|39777.7.peg.1699"/>
<feature type="transmembrane region" description="Helical" evidence="6">
    <location>
        <begin position="12"/>
        <end position="37"/>
    </location>
</feature>
<organism evidence="7">
    <name type="scientific">Veillonella atypica</name>
    <dbReference type="NCBI Taxonomy" id="39777"/>
    <lineage>
        <taxon>Bacteria</taxon>
        <taxon>Bacillati</taxon>
        <taxon>Bacillota</taxon>
        <taxon>Negativicutes</taxon>
        <taxon>Veillonellales</taxon>
        <taxon>Veillonellaceae</taxon>
        <taxon>Veillonella</taxon>
    </lineage>
</organism>
<evidence type="ECO:0000313" key="7">
    <source>
        <dbReference type="EMBL" id="KXA62261.1"/>
    </source>
</evidence>
<dbReference type="GO" id="GO:0005886">
    <property type="term" value="C:plasma membrane"/>
    <property type="evidence" value="ECO:0007669"/>
    <property type="project" value="UniProtKB-SubCell"/>
</dbReference>
<evidence type="ECO:0000256" key="2">
    <source>
        <dbReference type="ARBA" id="ARBA00022475"/>
    </source>
</evidence>
<proteinExistence type="predicted"/>
<protein>
    <submittedName>
        <fullName evidence="7">Sodium pump decarboxylase, gamma subunit</fullName>
    </submittedName>
</protein>
<dbReference type="NCBIfam" id="TIGR01195">
    <property type="entry name" value="oadG_fam"/>
    <property type="match status" value="1"/>
</dbReference>
<sequence>MIMEGQAVTTNPWLIMAINMTVVFVVLILLGILMEIVHLIDPTKKKKEAPASAPVAAPAATPVATPSASAQNEDEVVAAIVGAIVAMGYSSEQIASIRPTATSAKWRLEGRLSGRN</sequence>
<gene>
    <name evidence="7" type="ORF">HMPREF3233_01735</name>
</gene>
<dbReference type="Proteomes" id="UP000070226">
    <property type="component" value="Unassembled WGS sequence"/>
</dbReference>
<dbReference type="AlphaFoldDB" id="A0A133S1L5"/>
<evidence type="ECO:0000256" key="3">
    <source>
        <dbReference type="ARBA" id="ARBA00022692"/>
    </source>
</evidence>
<comment type="caution">
    <text evidence="7">The sequence shown here is derived from an EMBL/GenBank/DDBJ whole genome shotgun (WGS) entry which is preliminary data.</text>
</comment>
<evidence type="ECO:0000313" key="8">
    <source>
        <dbReference type="Proteomes" id="UP000070226"/>
    </source>
</evidence>
<dbReference type="GO" id="GO:0036376">
    <property type="term" value="P:sodium ion export across plasma membrane"/>
    <property type="evidence" value="ECO:0007669"/>
    <property type="project" value="InterPro"/>
</dbReference>
<keyword evidence="2" id="KW-1003">Cell membrane</keyword>
<keyword evidence="5 6" id="KW-0472">Membrane</keyword>
<dbReference type="GO" id="GO:0015081">
    <property type="term" value="F:sodium ion transmembrane transporter activity"/>
    <property type="evidence" value="ECO:0007669"/>
    <property type="project" value="InterPro"/>
</dbReference>
<dbReference type="EMBL" id="LRQT01000096">
    <property type="protein sequence ID" value="KXA62261.1"/>
    <property type="molecule type" value="Genomic_DNA"/>
</dbReference>
<keyword evidence="3 6" id="KW-0812">Transmembrane</keyword>
<name>A0A133S1L5_9FIRM</name>
<accession>A0A133S1L5</accession>
<evidence type="ECO:0000256" key="5">
    <source>
        <dbReference type="ARBA" id="ARBA00023136"/>
    </source>
</evidence>
<keyword evidence="4 6" id="KW-1133">Transmembrane helix</keyword>
<comment type="subcellular location">
    <subcellularLocation>
        <location evidence="1">Cell membrane</location>
    </subcellularLocation>
</comment>
<evidence type="ECO:0000256" key="6">
    <source>
        <dbReference type="SAM" id="Phobius"/>
    </source>
</evidence>
<dbReference type="Pfam" id="PF04277">
    <property type="entry name" value="OAD_gamma"/>
    <property type="match status" value="1"/>
</dbReference>
<dbReference type="InterPro" id="IPR005899">
    <property type="entry name" value="Na_pump_deCOase"/>
</dbReference>
<evidence type="ECO:0000256" key="1">
    <source>
        <dbReference type="ARBA" id="ARBA00004236"/>
    </source>
</evidence>